<dbReference type="Proteomes" id="UP000237271">
    <property type="component" value="Unassembled WGS sequence"/>
</dbReference>
<gene>
    <name evidence="2" type="ORF">PHPALM_4700</name>
</gene>
<reference evidence="2 3" key="1">
    <citation type="journal article" date="2017" name="Genome Biol. Evol.">
        <title>Phytophthora megakarya and P. palmivora, closely related causal agents of cacao black pod rot, underwent increases in genome sizes and gene numbers by different mechanisms.</title>
        <authorList>
            <person name="Ali S.S."/>
            <person name="Shao J."/>
            <person name="Lary D.J."/>
            <person name="Kronmiller B."/>
            <person name="Shen D."/>
            <person name="Strem M.D."/>
            <person name="Amoako-Attah I."/>
            <person name="Akrofi A.Y."/>
            <person name="Begoude B.A."/>
            <person name="Ten Hoopen G.M."/>
            <person name="Coulibaly K."/>
            <person name="Kebe B.I."/>
            <person name="Melnick R.L."/>
            <person name="Guiltinan M.J."/>
            <person name="Tyler B.M."/>
            <person name="Meinhardt L.W."/>
            <person name="Bailey B.A."/>
        </authorList>
    </citation>
    <scope>NUCLEOTIDE SEQUENCE [LARGE SCALE GENOMIC DNA]</scope>
    <source>
        <strain evidence="3">sbr112.9</strain>
    </source>
</reference>
<comment type="caution">
    <text evidence="2">The sequence shown here is derived from an EMBL/GenBank/DDBJ whole genome shotgun (WGS) entry which is preliminary data.</text>
</comment>
<keyword evidence="1" id="KW-0175">Coiled coil</keyword>
<dbReference type="EMBL" id="NCKW01002291">
    <property type="protein sequence ID" value="POM77850.1"/>
    <property type="molecule type" value="Genomic_DNA"/>
</dbReference>
<evidence type="ECO:0000313" key="3">
    <source>
        <dbReference type="Proteomes" id="UP000237271"/>
    </source>
</evidence>
<proteinExistence type="predicted"/>
<evidence type="ECO:0000313" key="2">
    <source>
        <dbReference type="EMBL" id="POM77850.1"/>
    </source>
</evidence>
<protein>
    <submittedName>
        <fullName evidence="2">Uncharacterized protein</fullName>
    </submittedName>
</protein>
<name>A0A2P4YJ74_9STRA</name>
<sequence>MLVHTHTLPKTSEANVSESPQVKRFPRLIHYPCAPRDVRAVPRRCALKAKQDADTSQHEATNVIAHFEAQQRAQVEAQAVRDNEARALAVENELCYVQLWAEVERENAHRQQELETQRQQHLQVAQAARDIYEEAEKLAQEKLVKTERKKQEAKGETVRVTRTTEVNRRKVVVEEARKSFEAKRLEEQLPLLAMRMMTGSRSPRSPSSSLPDGKHNCASCCFTLQSTQKFFLKCRTKAATVTASVFPVVVYYCASAWADTYVWIVVSTLLPTSHQELPDLLQVSSDGSPHSQSIRSNEIPQLQEAGCMLVGITSMREDVKKAAAALNLSNMRPE</sequence>
<organism evidence="2 3">
    <name type="scientific">Phytophthora palmivora</name>
    <dbReference type="NCBI Taxonomy" id="4796"/>
    <lineage>
        <taxon>Eukaryota</taxon>
        <taxon>Sar</taxon>
        <taxon>Stramenopiles</taxon>
        <taxon>Oomycota</taxon>
        <taxon>Peronosporomycetes</taxon>
        <taxon>Peronosporales</taxon>
        <taxon>Peronosporaceae</taxon>
        <taxon>Phytophthora</taxon>
    </lineage>
</organism>
<evidence type="ECO:0000256" key="1">
    <source>
        <dbReference type="SAM" id="Coils"/>
    </source>
</evidence>
<keyword evidence="3" id="KW-1185">Reference proteome</keyword>
<feature type="coiled-coil region" evidence="1">
    <location>
        <begin position="129"/>
        <end position="156"/>
    </location>
</feature>
<accession>A0A2P4YJ74</accession>
<dbReference type="AlphaFoldDB" id="A0A2P4YJ74"/>